<feature type="non-terminal residue" evidence="1">
    <location>
        <position position="88"/>
    </location>
</feature>
<evidence type="ECO:0000313" key="1">
    <source>
        <dbReference type="EMBL" id="CAG8679113.1"/>
    </source>
</evidence>
<reference evidence="1" key="1">
    <citation type="submission" date="2021-06" db="EMBL/GenBank/DDBJ databases">
        <authorList>
            <person name="Kallberg Y."/>
            <person name="Tangrot J."/>
            <person name="Rosling A."/>
        </authorList>
    </citation>
    <scope>NUCLEOTIDE SEQUENCE</scope>
    <source>
        <strain evidence="1">FL966</strain>
    </source>
</reference>
<dbReference type="AlphaFoldDB" id="A0A9N9HGM8"/>
<accession>A0A9N9HGM8</accession>
<sequence length="88" mass="10817">PLDKLYSRCYSILERGDGSSCEPSCLYHPNFLERNYDPKTRRAHFDNYNINRRNNKFERRYNLNERNFGFDEYGFERRSAEFEDEEPF</sequence>
<proteinExistence type="predicted"/>
<dbReference type="Proteomes" id="UP000789759">
    <property type="component" value="Unassembled WGS sequence"/>
</dbReference>
<keyword evidence="2" id="KW-1185">Reference proteome</keyword>
<organism evidence="1 2">
    <name type="scientific">Cetraspora pellucida</name>
    <dbReference type="NCBI Taxonomy" id="1433469"/>
    <lineage>
        <taxon>Eukaryota</taxon>
        <taxon>Fungi</taxon>
        <taxon>Fungi incertae sedis</taxon>
        <taxon>Mucoromycota</taxon>
        <taxon>Glomeromycotina</taxon>
        <taxon>Glomeromycetes</taxon>
        <taxon>Diversisporales</taxon>
        <taxon>Gigasporaceae</taxon>
        <taxon>Cetraspora</taxon>
    </lineage>
</organism>
<dbReference type="EMBL" id="CAJVQA010008934">
    <property type="protein sequence ID" value="CAG8679113.1"/>
    <property type="molecule type" value="Genomic_DNA"/>
</dbReference>
<comment type="caution">
    <text evidence="1">The sequence shown here is derived from an EMBL/GenBank/DDBJ whole genome shotgun (WGS) entry which is preliminary data.</text>
</comment>
<evidence type="ECO:0000313" key="2">
    <source>
        <dbReference type="Proteomes" id="UP000789759"/>
    </source>
</evidence>
<protein>
    <submittedName>
        <fullName evidence="1">19667_t:CDS:1</fullName>
    </submittedName>
</protein>
<name>A0A9N9HGM8_9GLOM</name>
<gene>
    <name evidence="1" type="ORF">CPELLU_LOCUS10682</name>
</gene>